<gene>
    <name evidence="1" type="ORF">TNCT_309371</name>
</gene>
<protein>
    <submittedName>
        <fullName evidence="1">Uncharacterized protein</fullName>
    </submittedName>
</protein>
<dbReference type="Proteomes" id="UP000887116">
    <property type="component" value="Unassembled WGS sequence"/>
</dbReference>
<sequence>MKEWKRRRIVWRKQKVWGKRGRFPERKDGAQEAANIWQEVRSACAVNGWSLEAAGLVMTSCYYKARLGKRCLSTRMELFIYSEPSQRDDCIKESLPVKLSNYSHFFFLFFFKFQLCASYIQY</sequence>
<comment type="caution">
    <text evidence="1">The sequence shown here is derived from an EMBL/GenBank/DDBJ whole genome shotgun (WGS) entry which is preliminary data.</text>
</comment>
<reference evidence="1" key="1">
    <citation type="submission" date="2020-07" db="EMBL/GenBank/DDBJ databases">
        <title>Multicomponent nature underlies the extraordinary mechanical properties of spider dragline silk.</title>
        <authorList>
            <person name="Kono N."/>
            <person name="Nakamura H."/>
            <person name="Mori M."/>
            <person name="Yoshida Y."/>
            <person name="Ohtoshi R."/>
            <person name="Malay A.D."/>
            <person name="Moran D.A.P."/>
            <person name="Tomita M."/>
            <person name="Numata K."/>
            <person name="Arakawa K."/>
        </authorList>
    </citation>
    <scope>NUCLEOTIDE SEQUENCE</scope>
</reference>
<dbReference type="AlphaFoldDB" id="A0A8X6HW07"/>
<accession>A0A8X6HW07</accession>
<organism evidence="1 2">
    <name type="scientific">Trichonephila clavata</name>
    <name type="common">Joro spider</name>
    <name type="synonym">Nephila clavata</name>
    <dbReference type="NCBI Taxonomy" id="2740835"/>
    <lineage>
        <taxon>Eukaryota</taxon>
        <taxon>Metazoa</taxon>
        <taxon>Ecdysozoa</taxon>
        <taxon>Arthropoda</taxon>
        <taxon>Chelicerata</taxon>
        <taxon>Arachnida</taxon>
        <taxon>Araneae</taxon>
        <taxon>Araneomorphae</taxon>
        <taxon>Entelegynae</taxon>
        <taxon>Araneoidea</taxon>
        <taxon>Nephilidae</taxon>
        <taxon>Trichonephila</taxon>
    </lineage>
</organism>
<keyword evidence="2" id="KW-1185">Reference proteome</keyword>
<dbReference type="EMBL" id="BMAO01019541">
    <property type="protein sequence ID" value="GFR31156.1"/>
    <property type="molecule type" value="Genomic_DNA"/>
</dbReference>
<name>A0A8X6HW07_TRICU</name>
<evidence type="ECO:0000313" key="1">
    <source>
        <dbReference type="EMBL" id="GFR31156.1"/>
    </source>
</evidence>
<proteinExistence type="predicted"/>
<evidence type="ECO:0000313" key="2">
    <source>
        <dbReference type="Proteomes" id="UP000887116"/>
    </source>
</evidence>